<proteinExistence type="predicted"/>
<protein>
    <submittedName>
        <fullName evidence="2">Uncharacterized protein</fullName>
    </submittedName>
</protein>
<reference evidence="2" key="1">
    <citation type="submission" date="2014-09" db="EMBL/GenBank/DDBJ databases">
        <authorList>
            <person name="Magalhaes I.L.F."/>
            <person name="Oliveira U."/>
            <person name="Santos F.R."/>
            <person name="Vidigal T.H.D.A."/>
            <person name="Brescovit A.D."/>
            <person name="Santos A.J."/>
        </authorList>
    </citation>
    <scope>NUCLEOTIDE SEQUENCE</scope>
    <source>
        <tissue evidence="2">Shoot tissue taken approximately 20 cm above the soil surface</tissue>
    </source>
</reference>
<reference evidence="2" key="2">
    <citation type="journal article" date="2015" name="Data Brief">
        <title>Shoot transcriptome of the giant reed, Arundo donax.</title>
        <authorList>
            <person name="Barrero R.A."/>
            <person name="Guerrero F.D."/>
            <person name="Moolhuijzen P."/>
            <person name="Goolsby J.A."/>
            <person name="Tidwell J."/>
            <person name="Bellgard S.E."/>
            <person name="Bellgard M.I."/>
        </authorList>
    </citation>
    <scope>NUCLEOTIDE SEQUENCE</scope>
    <source>
        <tissue evidence="2">Shoot tissue taken approximately 20 cm above the soil surface</tissue>
    </source>
</reference>
<dbReference type="AlphaFoldDB" id="A0A0A8ZIS4"/>
<evidence type="ECO:0000256" key="1">
    <source>
        <dbReference type="SAM" id="Phobius"/>
    </source>
</evidence>
<organism evidence="2">
    <name type="scientific">Arundo donax</name>
    <name type="common">Giant reed</name>
    <name type="synonym">Donax arundinaceus</name>
    <dbReference type="NCBI Taxonomy" id="35708"/>
    <lineage>
        <taxon>Eukaryota</taxon>
        <taxon>Viridiplantae</taxon>
        <taxon>Streptophyta</taxon>
        <taxon>Embryophyta</taxon>
        <taxon>Tracheophyta</taxon>
        <taxon>Spermatophyta</taxon>
        <taxon>Magnoliopsida</taxon>
        <taxon>Liliopsida</taxon>
        <taxon>Poales</taxon>
        <taxon>Poaceae</taxon>
        <taxon>PACMAD clade</taxon>
        <taxon>Arundinoideae</taxon>
        <taxon>Arundineae</taxon>
        <taxon>Arundo</taxon>
    </lineage>
</organism>
<keyword evidence="1" id="KW-0472">Membrane</keyword>
<keyword evidence="1" id="KW-1133">Transmembrane helix</keyword>
<evidence type="ECO:0000313" key="2">
    <source>
        <dbReference type="EMBL" id="JAD37578.1"/>
    </source>
</evidence>
<keyword evidence="1" id="KW-0812">Transmembrane</keyword>
<dbReference type="EMBL" id="GBRH01260317">
    <property type="protein sequence ID" value="JAD37578.1"/>
    <property type="molecule type" value="Transcribed_RNA"/>
</dbReference>
<accession>A0A0A8ZIS4</accession>
<sequence>MFSFFSVSFSVFIYVYVFPFCGLQLVLKLGLRRTVMAWPCRAMYVNSKHDQLIVLCCASMNQLRRGLSTVHGTHRPHHAVPAFSEL</sequence>
<feature type="transmembrane region" description="Helical" evidence="1">
    <location>
        <begin position="6"/>
        <end position="27"/>
    </location>
</feature>
<name>A0A0A8ZIS4_ARUDO</name>